<dbReference type="SUPFAM" id="SSF52833">
    <property type="entry name" value="Thioredoxin-like"/>
    <property type="match status" value="1"/>
</dbReference>
<dbReference type="PANTHER" id="PTHR35272:SF3">
    <property type="entry name" value="THIOL:DISULFIDE INTERCHANGE PROTEIN DSBC"/>
    <property type="match status" value="1"/>
</dbReference>
<evidence type="ECO:0000313" key="4">
    <source>
        <dbReference type="Proteomes" id="UP000431269"/>
    </source>
</evidence>
<name>A0A6I6MRJ1_9CAUL</name>
<dbReference type="GO" id="GO:0016853">
    <property type="term" value="F:isomerase activity"/>
    <property type="evidence" value="ECO:0007669"/>
    <property type="project" value="UniProtKB-KW"/>
</dbReference>
<dbReference type="InterPro" id="IPR001853">
    <property type="entry name" value="DSBA-like_thioredoxin_dom"/>
</dbReference>
<keyword evidence="3" id="KW-0413">Isomerase</keyword>
<keyword evidence="1" id="KW-0732">Signal</keyword>
<dbReference type="CDD" id="cd03023">
    <property type="entry name" value="DsbA_Com1_like"/>
    <property type="match status" value="1"/>
</dbReference>
<dbReference type="KEGG" id="tsv:DSM104635_02266"/>
<sequence length="240" mass="27197">MARFLAGLAALFALILTPASAQSFNAQEQAEMRAIVREYLVNNPDVLREALDALAERTESERWQRLKSDNRDFSLGPADAPIVIVEFFDYRCGFCHAALEWVTDVSRTRRDVRVVFKEFPILSEESMEASRAAIAAMPQGRYWAFHQALMGFRGDLTSARIDQLARDSGIDVARMRRGMESEAITQLIMDNRAHAIEMDNTATPIFIINGEMVAGFNRPLLETRLREATREARARRQASR</sequence>
<protein>
    <submittedName>
        <fullName evidence="3">Protein-disulfide isomerase</fullName>
    </submittedName>
</protein>
<dbReference type="GO" id="GO:0016491">
    <property type="term" value="F:oxidoreductase activity"/>
    <property type="evidence" value="ECO:0007669"/>
    <property type="project" value="InterPro"/>
</dbReference>
<dbReference type="RefSeq" id="WP_158766280.1">
    <property type="nucleotide sequence ID" value="NZ_CP047045.1"/>
</dbReference>
<dbReference type="PANTHER" id="PTHR35272">
    <property type="entry name" value="THIOL:DISULFIDE INTERCHANGE PROTEIN DSBC-RELATED"/>
    <property type="match status" value="1"/>
</dbReference>
<accession>A0A6I6MRJ1</accession>
<dbReference type="InterPro" id="IPR051470">
    <property type="entry name" value="Thiol:disulfide_interchange"/>
</dbReference>
<gene>
    <name evidence="3" type="ORF">DSM104635_02266</name>
</gene>
<dbReference type="Gene3D" id="3.40.30.10">
    <property type="entry name" value="Glutaredoxin"/>
    <property type="match status" value="1"/>
</dbReference>
<feature type="signal peptide" evidence="1">
    <location>
        <begin position="1"/>
        <end position="21"/>
    </location>
</feature>
<organism evidence="3 4">
    <name type="scientific">Terricaulis silvestris</name>
    <dbReference type="NCBI Taxonomy" id="2686094"/>
    <lineage>
        <taxon>Bacteria</taxon>
        <taxon>Pseudomonadati</taxon>
        <taxon>Pseudomonadota</taxon>
        <taxon>Alphaproteobacteria</taxon>
        <taxon>Caulobacterales</taxon>
        <taxon>Caulobacteraceae</taxon>
        <taxon>Terricaulis</taxon>
    </lineage>
</organism>
<evidence type="ECO:0000313" key="3">
    <source>
        <dbReference type="EMBL" id="QGZ95417.1"/>
    </source>
</evidence>
<proteinExistence type="predicted"/>
<feature type="chain" id="PRO_5026005685" evidence="1">
    <location>
        <begin position="22"/>
        <end position="240"/>
    </location>
</feature>
<dbReference type="Proteomes" id="UP000431269">
    <property type="component" value="Chromosome"/>
</dbReference>
<reference evidence="4" key="1">
    <citation type="submission" date="2019-12" db="EMBL/GenBank/DDBJ databases">
        <title>Complete genome of Terracaulis silvestris 0127_4.</title>
        <authorList>
            <person name="Vieira S."/>
            <person name="Riedel T."/>
            <person name="Sproer C."/>
            <person name="Pascual J."/>
            <person name="Boedeker C."/>
            <person name="Overmann J."/>
        </authorList>
    </citation>
    <scope>NUCLEOTIDE SEQUENCE [LARGE SCALE GENOMIC DNA]</scope>
    <source>
        <strain evidence="4">0127_4</strain>
    </source>
</reference>
<keyword evidence="4" id="KW-1185">Reference proteome</keyword>
<dbReference type="AlphaFoldDB" id="A0A6I6MRJ1"/>
<dbReference type="Pfam" id="PF18312">
    <property type="entry name" value="ScsC_N"/>
    <property type="match status" value="1"/>
</dbReference>
<evidence type="ECO:0000256" key="1">
    <source>
        <dbReference type="SAM" id="SignalP"/>
    </source>
</evidence>
<evidence type="ECO:0000259" key="2">
    <source>
        <dbReference type="PROSITE" id="PS51352"/>
    </source>
</evidence>
<dbReference type="EMBL" id="CP047045">
    <property type="protein sequence ID" value="QGZ95417.1"/>
    <property type="molecule type" value="Genomic_DNA"/>
</dbReference>
<feature type="domain" description="Thioredoxin" evidence="2">
    <location>
        <begin position="13"/>
        <end position="230"/>
    </location>
</feature>
<dbReference type="InterPro" id="IPR013766">
    <property type="entry name" value="Thioredoxin_domain"/>
</dbReference>
<dbReference type="InterPro" id="IPR041205">
    <property type="entry name" value="ScsC_N"/>
</dbReference>
<dbReference type="InterPro" id="IPR036249">
    <property type="entry name" value="Thioredoxin-like_sf"/>
</dbReference>
<dbReference type="PROSITE" id="PS51352">
    <property type="entry name" value="THIOREDOXIN_2"/>
    <property type="match status" value="1"/>
</dbReference>
<dbReference type="Pfam" id="PF01323">
    <property type="entry name" value="DSBA"/>
    <property type="match status" value="1"/>
</dbReference>